<protein>
    <submittedName>
        <fullName evidence="3">Uncharacterized protein</fullName>
    </submittedName>
</protein>
<dbReference type="InterPro" id="IPR059061">
    <property type="entry name" value="Gins15_N"/>
</dbReference>
<dbReference type="RefSeq" id="WP_148692194.1">
    <property type="nucleotide sequence ID" value="NZ_CP020477.1"/>
</dbReference>
<keyword evidence="4" id="KW-1185">Reference proteome</keyword>
<gene>
    <name evidence="3" type="ORF">B6F84_10490</name>
</gene>
<reference evidence="3 4" key="1">
    <citation type="submission" date="2017-03" db="EMBL/GenBank/DDBJ databases">
        <title>Sulfur activation and transportation mechanism of thermophilic Archaea Acidianus manzaensis YN-25.</title>
        <authorList>
            <person name="Ma Y."/>
            <person name="Yang Y."/>
            <person name="Xia J."/>
        </authorList>
    </citation>
    <scope>NUCLEOTIDE SEQUENCE [LARGE SCALE GENOMIC DNA]</scope>
    <source>
        <strain evidence="3 4">YN-25</strain>
    </source>
</reference>
<dbReference type="InterPro" id="IPR059062">
    <property type="entry name" value="Gins15_C"/>
</dbReference>
<dbReference type="GeneID" id="41591356"/>
<evidence type="ECO:0000259" key="2">
    <source>
        <dbReference type="Pfam" id="PF25865"/>
    </source>
</evidence>
<evidence type="ECO:0000259" key="1">
    <source>
        <dbReference type="Pfam" id="PF25864"/>
    </source>
</evidence>
<sequence>MLDEILERELSSEEQQNIPLSEIEKTINSLMKIRFRYSDDLHKKEIKTYEEIADSIFEIRLSKYLENGTKGKGFDEFLFTLLDKMKDFFISLSTGNLIISNGRILCKIVKNIEIEKIQLSKGDLVFLDPLKALSLWTAEYITLCKIVDKVITNESSQDD</sequence>
<organism evidence="3 4">
    <name type="scientific">Acidianus manzaensis</name>
    <dbReference type="NCBI Taxonomy" id="282676"/>
    <lineage>
        <taxon>Archaea</taxon>
        <taxon>Thermoproteota</taxon>
        <taxon>Thermoprotei</taxon>
        <taxon>Sulfolobales</taxon>
        <taxon>Sulfolobaceae</taxon>
        <taxon>Acidianus</taxon>
    </lineage>
</organism>
<feature type="domain" description="Gins15 C-terminal" evidence="2">
    <location>
        <begin position="100"/>
        <end position="144"/>
    </location>
</feature>
<dbReference type="STRING" id="282676.B6F84_10490"/>
<evidence type="ECO:0000313" key="3">
    <source>
        <dbReference type="EMBL" id="ARM76405.1"/>
    </source>
</evidence>
<dbReference type="OrthoDB" id="34038at2157"/>
<dbReference type="Pfam" id="PF25864">
    <property type="entry name" value="Gins15_N"/>
    <property type="match status" value="1"/>
</dbReference>
<name>A0A1W6K1N1_9CREN</name>
<proteinExistence type="predicted"/>
<accession>A0A1W6K1N1</accession>
<feature type="domain" description="Gins15 N-terminal" evidence="1">
    <location>
        <begin position="1"/>
        <end position="75"/>
    </location>
</feature>
<dbReference type="EMBL" id="CP020477">
    <property type="protein sequence ID" value="ARM76405.1"/>
    <property type="molecule type" value="Genomic_DNA"/>
</dbReference>
<dbReference type="AlphaFoldDB" id="A0A1W6K1N1"/>
<dbReference type="Pfam" id="PF25865">
    <property type="entry name" value="Gins15_C"/>
    <property type="match status" value="1"/>
</dbReference>
<evidence type="ECO:0000313" key="4">
    <source>
        <dbReference type="Proteomes" id="UP000193404"/>
    </source>
</evidence>
<dbReference type="KEGG" id="aman:B6F84_10490"/>
<dbReference type="Proteomes" id="UP000193404">
    <property type="component" value="Chromosome"/>
</dbReference>